<dbReference type="Gene3D" id="2.60.40.1180">
    <property type="entry name" value="Golgi alpha-mannosidase II"/>
    <property type="match status" value="1"/>
</dbReference>
<dbReference type="Proteomes" id="UP000824540">
    <property type="component" value="Unassembled WGS sequence"/>
</dbReference>
<name>A0A8T2MKI2_9TELE</name>
<evidence type="ECO:0000313" key="2">
    <source>
        <dbReference type="Proteomes" id="UP000824540"/>
    </source>
</evidence>
<dbReference type="AlphaFoldDB" id="A0A8T2MKI2"/>
<dbReference type="EMBL" id="JAFBMS010002751">
    <property type="protein sequence ID" value="KAG9328086.1"/>
    <property type="molecule type" value="Genomic_DNA"/>
</dbReference>
<accession>A0A8T2MKI2</accession>
<dbReference type="PANTHER" id="PTHR22762:SF92">
    <property type="entry name" value="LYSOSOMAL ALPHA-GLUCOSIDASE"/>
    <property type="match status" value="1"/>
</dbReference>
<dbReference type="GO" id="GO:0005980">
    <property type="term" value="P:glycogen catabolic process"/>
    <property type="evidence" value="ECO:0007669"/>
    <property type="project" value="TreeGrafter"/>
</dbReference>
<dbReference type="PANTHER" id="PTHR22762">
    <property type="entry name" value="ALPHA-GLUCOSIDASE"/>
    <property type="match status" value="1"/>
</dbReference>
<dbReference type="GO" id="GO:0004558">
    <property type="term" value="F:alpha-1,4-glucosidase activity"/>
    <property type="evidence" value="ECO:0007669"/>
    <property type="project" value="TreeGrafter"/>
</dbReference>
<protein>
    <submittedName>
        <fullName evidence="1">Uncharacterized protein</fullName>
    </submittedName>
</protein>
<evidence type="ECO:0000313" key="1">
    <source>
        <dbReference type="EMBL" id="KAG9328086.1"/>
    </source>
</evidence>
<sequence>MMQLPEVNEPALTTVASRTNPFHLTVALSPGGWARGELFWDDGDSLDTFEKGEYSYVIFAAGQSKLVSQPLKTNRALDGLLLGGIRVFGVPFPPQDVWVNGERKMDFSYRSDIQSPFFCLQVLTVSSLALAMKESFIIQWGL</sequence>
<dbReference type="GO" id="GO:0005765">
    <property type="term" value="C:lysosomal membrane"/>
    <property type="evidence" value="ECO:0007669"/>
    <property type="project" value="TreeGrafter"/>
</dbReference>
<keyword evidence="2" id="KW-1185">Reference proteome</keyword>
<gene>
    <name evidence="1" type="ORF">JZ751_016600</name>
</gene>
<proteinExistence type="predicted"/>
<dbReference type="GO" id="GO:0007040">
    <property type="term" value="P:lysosome organization"/>
    <property type="evidence" value="ECO:0007669"/>
    <property type="project" value="TreeGrafter"/>
</dbReference>
<reference evidence="1" key="1">
    <citation type="thesis" date="2021" institute="BYU ScholarsArchive" country="Provo, UT, USA">
        <title>Applications of and Algorithms for Genome Assembly and Genomic Analyses with an Emphasis on Marine Teleosts.</title>
        <authorList>
            <person name="Pickett B.D."/>
        </authorList>
    </citation>
    <scope>NUCLEOTIDE SEQUENCE</scope>
    <source>
        <strain evidence="1">HI-2016</strain>
    </source>
</reference>
<organism evidence="1 2">
    <name type="scientific">Albula glossodonta</name>
    <name type="common">roundjaw bonefish</name>
    <dbReference type="NCBI Taxonomy" id="121402"/>
    <lineage>
        <taxon>Eukaryota</taxon>
        <taxon>Metazoa</taxon>
        <taxon>Chordata</taxon>
        <taxon>Craniata</taxon>
        <taxon>Vertebrata</taxon>
        <taxon>Euteleostomi</taxon>
        <taxon>Actinopterygii</taxon>
        <taxon>Neopterygii</taxon>
        <taxon>Teleostei</taxon>
        <taxon>Albuliformes</taxon>
        <taxon>Albulidae</taxon>
        <taxon>Albula</taxon>
    </lineage>
</organism>
<dbReference type="OrthoDB" id="5839090at2759"/>
<comment type="caution">
    <text evidence="1">The sequence shown here is derived from an EMBL/GenBank/DDBJ whole genome shotgun (WGS) entry which is preliminary data.</text>
</comment>
<dbReference type="InterPro" id="IPR013780">
    <property type="entry name" value="Glyco_hydro_b"/>
</dbReference>